<dbReference type="RefSeq" id="WP_224124687.1">
    <property type="nucleotide sequence ID" value="NZ_JAIQZJ010000013.1"/>
</dbReference>
<sequence>MELGLEARKAGSAVSYVSAPLTKDTTTVGAGAVQVWVRSSARDVDLQATVSEVRDGTETFVQSGWMRGSERRLATSSDNIMKQPSTLLEPIPTLRADDARPMPSGRYTKVVIPLYFQGHAYRAGSRIRVTISAPGGEQPIWAFAHAKPVQGTSTIHVASSRQHPSRLVLPVVPGLSIDSDAPACPSLRNEPCRDYVPYRNR</sequence>
<dbReference type="InterPro" id="IPR013736">
    <property type="entry name" value="Xaa-Pro_dipept_C"/>
</dbReference>
<reference evidence="2 3" key="1">
    <citation type="submission" date="2021-09" db="EMBL/GenBank/DDBJ databases">
        <title>Whole genome sequence of Nocardioides sp. GBK3QG-3.</title>
        <authorList>
            <person name="Tuo L."/>
        </authorList>
    </citation>
    <scope>NUCLEOTIDE SEQUENCE [LARGE SCALE GENOMIC DNA]</scope>
    <source>
        <strain evidence="2 3">GBK3QG-3</strain>
    </source>
</reference>
<evidence type="ECO:0000313" key="3">
    <source>
        <dbReference type="Proteomes" id="UP000780875"/>
    </source>
</evidence>
<feature type="domain" description="Xaa-Pro dipeptidyl-peptidase C-terminal" evidence="1">
    <location>
        <begin position="3"/>
        <end position="168"/>
    </location>
</feature>
<protein>
    <recommendedName>
        <fullName evidence="1">Xaa-Pro dipeptidyl-peptidase C-terminal domain-containing protein</fullName>
    </recommendedName>
</protein>
<keyword evidence="3" id="KW-1185">Reference proteome</keyword>
<dbReference type="InterPro" id="IPR008979">
    <property type="entry name" value="Galactose-bd-like_sf"/>
</dbReference>
<dbReference type="Pfam" id="PF08530">
    <property type="entry name" value="PepX_C"/>
    <property type="match status" value="1"/>
</dbReference>
<evidence type="ECO:0000313" key="2">
    <source>
        <dbReference type="EMBL" id="MBZ5740327.1"/>
    </source>
</evidence>
<dbReference type="Gene3D" id="2.60.120.260">
    <property type="entry name" value="Galactose-binding domain-like"/>
    <property type="match status" value="1"/>
</dbReference>
<proteinExistence type="predicted"/>
<comment type="caution">
    <text evidence="2">The sequence shown here is derived from an EMBL/GenBank/DDBJ whole genome shotgun (WGS) entry which is preliminary data.</text>
</comment>
<dbReference type="SUPFAM" id="SSF49785">
    <property type="entry name" value="Galactose-binding domain-like"/>
    <property type="match status" value="1"/>
</dbReference>
<accession>A0ABS7UHQ8</accession>
<evidence type="ECO:0000259" key="1">
    <source>
        <dbReference type="SMART" id="SM00939"/>
    </source>
</evidence>
<name>A0ABS7UHQ8_9ACTN</name>
<dbReference type="EMBL" id="JAIQZJ010000013">
    <property type="protein sequence ID" value="MBZ5740327.1"/>
    <property type="molecule type" value="Genomic_DNA"/>
</dbReference>
<dbReference type="SMART" id="SM00939">
    <property type="entry name" value="PepX_C"/>
    <property type="match status" value="1"/>
</dbReference>
<gene>
    <name evidence="2" type="ORF">K8U61_19290</name>
</gene>
<dbReference type="Proteomes" id="UP000780875">
    <property type="component" value="Unassembled WGS sequence"/>
</dbReference>
<organism evidence="2 3">
    <name type="scientific">Nocardioides mangrovi</name>
    <dbReference type="NCBI Taxonomy" id="2874580"/>
    <lineage>
        <taxon>Bacteria</taxon>
        <taxon>Bacillati</taxon>
        <taxon>Actinomycetota</taxon>
        <taxon>Actinomycetes</taxon>
        <taxon>Propionibacteriales</taxon>
        <taxon>Nocardioidaceae</taxon>
        <taxon>Nocardioides</taxon>
    </lineage>
</organism>